<reference evidence="1 2" key="1">
    <citation type="journal article" date="2023" name="Microorganisms">
        <title>Isolation and Genomic Characteristics of Cat-Borne Campylobacter felis sp. nov. and Sheep-Borne Campylobacter ovis sp. nov.</title>
        <authorList>
            <person name="Wang H."/>
            <person name="Li Y."/>
            <person name="Gu Y."/>
            <person name="Zhou G."/>
            <person name="Chen X."/>
            <person name="Zhang X."/>
            <person name="Shao Z."/>
            <person name="Zhang J."/>
            <person name="Zhang M."/>
        </authorList>
    </citation>
    <scope>NUCLEOTIDE SEQUENCE [LARGE SCALE GENOMIC DNA]</scope>
    <source>
        <strain evidence="1 2">XJK30-2</strain>
    </source>
</reference>
<evidence type="ECO:0000313" key="1">
    <source>
        <dbReference type="EMBL" id="MDL0082251.1"/>
    </source>
</evidence>
<keyword evidence="2" id="KW-1185">Reference proteome</keyword>
<accession>A0ACC6FSJ2</accession>
<name>A0ACC6FSJ2_9HELI</name>
<comment type="caution">
    <text evidence="1">The sequence shown here is derived from an EMBL/GenBank/DDBJ whole genome shotgun (WGS) entry which is preliminary data.</text>
</comment>
<gene>
    <name evidence="1" type="ORF">NYG90_06150</name>
</gene>
<proteinExistence type="predicted"/>
<organism evidence="1 2">
    <name type="scientific">Helicobacter zhangjianzhongii</name>
    <dbReference type="NCBI Taxonomy" id="2974574"/>
    <lineage>
        <taxon>Bacteria</taxon>
        <taxon>Pseudomonadati</taxon>
        <taxon>Campylobacterota</taxon>
        <taxon>Epsilonproteobacteria</taxon>
        <taxon>Campylobacterales</taxon>
        <taxon>Helicobacteraceae</taxon>
        <taxon>Helicobacter</taxon>
    </lineage>
</organism>
<sequence>MKDLKRVMIFSGAGLSAESGLRTFRDNDGLWEEFDIMEVCSARGFAKDRQKVLDFYDQRRIQLGQVAPNAAHTMIAKLKAAYPQEVVVITQNVDDLLERAGCEEVIHLHGFLPEVRCESCGEITNIGYIAMPSSVCGVCGAQSLRHNIVMFHEPAPNYALLNQELERLKAAEDSLFVCIGTSGEVLNAAQFTLYAKQSILNNLESSHLDRYFDVRFIEPAGTAAPKIKDLVEGFLRKVS</sequence>
<dbReference type="EMBL" id="JANURN010000005">
    <property type="protein sequence ID" value="MDL0082251.1"/>
    <property type="molecule type" value="Genomic_DNA"/>
</dbReference>
<dbReference type="Proteomes" id="UP001173802">
    <property type="component" value="Unassembled WGS sequence"/>
</dbReference>
<protein>
    <submittedName>
        <fullName evidence="1">NAD-dependent deacetylase</fullName>
    </submittedName>
</protein>
<evidence type="ECO:0000313" key="2">
    <source>
        <dbReference type="Proteomes" id="UP001173802"/>
    </source>
</evidence>